<feature type="region of interest" description="Disordered" evidence="1">
    <location>
        <begin position="130"/>
        <end position="327"/>
    </location>
</feature>
<feature type="compositionally biased region" description="Basic and acidic residues" evidence="1">
    <location>
        <begin position="142"/>
        <end position="156"/>
    </location>
</feature>
<feature type="compositionally biased region" description="Acidic residues" evidence="1">
    <location>
        <begin position="293"/>
        <end position="302"/>
    </location>
</feature>
<protein>
    <submittedName>
        <fullName evidence="2">Uncharacterized protein</fullName>
    </submittedName>
</protein>
<feature type="compositionally biased region" description="Low complexity" evidence="1">
    <location>
        <begin position="21"/>
        <end position="32"/>
    </location>
</feature>
<feature type="compositionally biased region" description="Basic and acidic residues" evidence="1">
    <location>
        <begin position="196"/>
        <end position="225"/>
    </location>
</feature>
<dbReference type="AlphaFoldDB" id="A0AAW0YQJ9"/>
<gene>
    <name evidence="2" type="ORF">OTU49_004709</name>
</gene>
<dbReference type="EMBL" id="JARKIK010000004">
    <property type="protein sequence ID" value="KAK8752279.1"/>
    <property type="molecule type" value="Genomic_DNA"/>
</dbReference>
<evidence type="ECO:0000313" key="2">
    <source>
        <dbReference type="EMBL" id="KAK8752279.1"/>
    </source>
</evidence>
<evidence type="ECO:0000313" key="3">
    <source>
        <dbReference type="Proteomes" id="UP001445076"/>
    </source>
</evidence>
<accession>A0AAW0YQJ9</accession>
<comment type="caution">
    <text evidence="2">The sequence shown here is derived from an EMBL/GenBank/DDBJ whole genome shotgun (WGS) entry which is preliminary data.</text>
</comment>
<name>A0AAW0YQJ9_CHEQU</name>
<proteinExistence type="predicted"/>
<feature type="compositionally biased region" description="Basic and acidic residues" evidence="1">
    <location>
        <begin position="85"/>
        <end position="117"/>
    </location>
</feature>
<feature type="compositionally biased region" description="Polar residues" evidence="1">
    <location>
        <begin position="162"/>
        <end position="172"/>
    </location>
</feature>
<dbReference type="Proteomes" id="UP001445076">
    <property type="component" value="Unassembled WGS sequence"/>
</dbReference>
<evidence type="ECO:0000256" key="1">
    <source>
        <dbReference type="SAM" id="MobiDB-lite"/>
    </source>
</evidence>
<feature type="region of interest" description="Disordered" evidence="1">
    <location>
        <begin position="1"/>
        <end position="117"/>
    </location>
</feature>
<feature type="compositionally biased region" description="Basic and acidic residues" evidence="1">
    <location>
        <begin position="42"/>
        <end position="53"/>
    </location>
</feature>
<reference evidence="2 3" key="1">
    <citation type="journal article" date="2024" name="BMC Genomics">
        <title>Genome assembly of redclaw crayfish (Cherax quadricarinatus) provides insights into its immune adaptation and hypoxia tolerance.</title>
        <authorList>
            <person name="Liu Z."/>
            <person name="Zheng J."/>
            <person name="Li H."/>
            <person name="Fang K."/>
            <person name="Wang S."/>
            <person name="He J."/>
            <person name="Zhou D."/>
            <person name="Weng S."/>
            <person name="Chi M."/>
            <person name="Gu Z."/>
            <person name="He J."/>
            <person name="Li F."/>
            <person name="Wang M."/>
        </authorList>
    </citation>
    <scope>NUCLEOTIDE SEQUENCE [LARGE SCALE GENOMIC DNA]</scope>
    <source>
        <strain evidence="2">ZL_2023a</strain>
    </source>
</reference>
<feature type="compositionally biased region" description="Basic residues" evidence="1">
    <location>
        <begin position="239"/>
        <end position="248"/>
    </location>
</feature>
<reference evidence="2" key="2">
    <citation type="submission" date="2024-01" db="EMBL/GenBank/DDBJ databases">
        <authorList>
            <person name="He J."/>
            <person name="Wang M."/>
            <person name="Zheng J."/>
            <person name="Liu Z."/>
        </authorList>
    </citation>
    <scope>NUCLEOTIDE SEQUENCE</scope>
    <source>
        <strain evidence="2">ZL_2023a</strain>
        <tissue evidence="2">Muscle</tissue>
    </source>
</reference>
<sequence>MDQQSTSEDEKVPAWPDEPLTDPLADPLGLDDGPQEQPEPDCSSRTHGEDGHSSNHPSDNALDRVDRVSPHANVEAAPQEMITVDDVRFSENSCDSEKVDEDQSVKDGCSRDGHGEQLMENECVDFCESDIGADSARTPPPDSHRDDSEGRNEDGSRPGSKAESSCENNDVSSPLRAEENSADSNYDGGGGGENSDSGKCKSEKVAESHDGSQDGGMDSDRERLGGSDAGDDDTDNKTRRLRAKRRHISGSSDVIAPPPKIKRKCRKNISDDDEEWDRDRERRRRDDSKSSDDEGDDSDSDEDSRRRKIRRRSGAVTGLSAKPKVKNLRRNIRDIISDDKLEDDTLTAQKEEQLRLQRLQEKRVALREYLEQQQ</sequence>
<feature type="compositionally biased region" description="Basic and acidic residues" evidence="1">
    <location>
        <begin position="277"/>
        <end position="292"/>
    </location>
</feature>
<dbReference type="EMBL" id="JARKIK010000004">
    <property type="protein sequence ID" value="KAK8752280.1"/>
    <property type="molecule type" value="Genomic_DNA"/>
</dbReference>
<feature type="non-terminal residue" evidence="2">
    <location>
        <position position="374"/>
    </location>
</feature>
<organism evidence="2 3">
    <name type="scientific">Cherax quadricarinatus</name>
    <name type="common">Australian red claw crayfish</name>
    <dbReference type="NCBI Taxonomy" id="27406"/>
    <lineage>
        <taxon>Eukaryota</taxon>
        <taxon>Metazoa</taxon>
        <taxon>Ecdysozoa</taxon>
        <taxon>Arthropoda</taxon>
        <taxon>Crustacea</taxon>
        <taxon>Multicrustacea</taxon>
        <taxon>Malacostraca</taxon>
        <taxon>Eumalacostraca</taxon>
        <taxon>Eucarida</taxon>
        <taxon>Decapoda</taxon>
        <taxon>Pleocyemata</taxon>
        <taxon>Astacidea</taxon>
        <taxon>Parastacoidea</taxon>
        <taxon>Parastacidae</taxon>
        <taxon>Cherax</taxon>
    </lineage>
</organism>
<keyword evidence="3" id="KW-1185">Reference proteome</keyword>